<dbReference type="Proteomes" id="UP001155057">
    <property type="component" value="Unassembled WGS sequence"/>
</dbReference>
<feature type="domain" description="N-acetyltransferase" evidence="1">
    <location>
        <begin position="21"/>
        <end position="159"/>
    </location>
</feature>
<organism evidence="2 5">
    <name type="scientific">Salinibacter ruber</name>
    <dbReference type="NCBI Taxonomy" id="146919"/>
    <lineage>
        <taxon>Bacteria</taxon>
        <taxon>Pseudomonadati</taxon>
        <taxon>Rhodothermota</taxon>
        <taxon>Rhodothermia</taxon>
        <taxon>Rhodothermales</taxon>
        <taxon>Salinibacteraceae</taxon>
        <taxon>Salinibacter</taxon>
    </lineage>
</organism>
<dbReference type="EMBL" id="JANUBL010000003">
    <property type="protein sequence ID" value="MCS4121720.1"/>
    <property type="molecule type" value="Genomic_DNA"/>
</dbReference>
<comment type="caution">
    <text evidence="2">The sequence shown here is derived from an EMBL/GenBank/DDBJ whole genome shotgun (WGS) entry which is preliminary data.</text>
</comment>
<dbReference type="Proteomes" id="UP001155040">
    <property type="component" value="Unassembled WGS sequence"/>
</dbReference>
<dbReference type="EMBL" id="JANUAE010000003">
    <property type="protein sequence ID" value="MCS3709583.1"/>
    <property type="molecule type" value="Genomic_DNA"/>
</dbReference>
<dbReference type="EMBL" id="JANUBF010000003">
    <property type="protein sequence ID" value="MCS4035557.1"/>
    <property type="molecule type" value="Genomic_DNA"/>
</dbReference>
<sequence length="163" mass="18400">MRTPHEHSTPPEAHEAAKVPLEILEVGMEQLDAIRRLNVAIFDDAHIIETFERDDLLMLLARSGGTDVGFKLGYRLNEAAFYSAKGGVHPAHRRNGIARALLYDMLDVVAGRGYERFVYDTFPNKHPGMTVLGLDEGFEVIRAGYSAKYQDYRLRFAWTFDAA</sequence>
<dbReference type="CDD" id="cd04301">
    <property type="entry name" value="NAT_SF"/>
    <property type="match status" value="1"/>
</dbReference>
<dbReference type="InterPro" id="IPR016181">
    <property type="entry name" value="Acyl_CoA_acyltransferase"/>
</dbReference>
<protein>
    <submittedName>
        <fullName evidence="2">GNAT superfamily N-acetyltransferase</fullName>
    </submittedName>
</protein>
<evidence type="ECO:0000259" key="1">
    <source>
        <dbReference type="PROSITE" id="PS51186"/>
    </source>
</evidence>
<proteinExistence type="predicted"/>
<dbReference type="InterPro" id="IPR000182">
    <property type="entry name" value="GNAT_dom"/>
</dbReference>
<evidence type="ECO:0000313" key="4">
    <source>
        <dbReference type="EMBL" id="MCS4121720.1"/>
    </source>
</evidence>
<evidence type="ECO:0000313" key="2">
    <source>
        <dbReference type="EMBL" id="MCS3709583.1"/>
    </source>
</evidence>
<gene>
    <name evidence="4" type="ORF">GGP45_002073</name>
    <name evidence="2" type="ORF">GGP61_001186</name>
    <name evidence="3" type="ORF">GGQ01_000605</name>
</gene>
<dbReference type="Proteomes" id="UP001155144">
    <property type="component" value="Unassembled WGS sequence"/>
</dbReference>
<dbReference type="SUPFAM" id="SSF55729">
    <property type="entry name" value="Acyl-CoA N-acyltransferases (Nat)"/>
    <property type="match status" value="1"/>
</dbReference>
<dbReference type="PROSITE" id="PS51186">
    <property type="entry name" value="GNAT"/>
    <property type="match status" value="1"/>
</dbReference>
<reference evidence="2" key="1">
    <citation type="submission" date="2022-08" db="EMBL/GenBank/DDBJ databases">
        <title>Genomic Encyclopedia of Type Strains, Phase V (KMG-V): Genome sequencing to study the core and pangenomes of soil and plant-associated prokaryotes.</title>
        <authorList>
            <person name="Whitman W."/>
        </authorList>
    </citation>
    <scope>NUCLEOTIDE SEQUENCE</scope>
    <source>
        <strain evidence="3">SP3012</strain>
        <strain evidence="4">SP3026</strain>
        <strain evidence="2">SP3049</strain>
    </source>
</reference>
<dbReference type="RefSeq" id="WP_103015636.1">
    <property type="nucleotide sequence ID" value="NZ_CALTRY010000002.1"/>
</dbReference>
<evidence type="ECO:0000313" key="3">
    <source>
        <dbReference type="EMBL" id="MCS4035557.1"/>
    </source>
</evidence>
<accession>A0A840EAF1</accession>
<dbReference type="Gene3D" id="3.40.630.30">
    <property type="match status" value="1"/>
</dbReference>
<dbReference type="GO" id="GO:0016747">
    <property type="term" value="F:acyltransferase activity, transferring groups other than amino-acyl groups"/>
    <property type="evidence" value="ECO:0007669"/>
    <property type="project" value="InterPro"/>
</dbReference>
<name>A0A840EAF1_9BACT</name>
<dbReference type="GeneID" id="83727430"/>
<dbReference type="Pfam" id="PF00583">
    <property type="entry name" value="Acetyltransf_1"/>
    <property type="match status" value="1"/>
</dbReference>
<dbReference type="AlphaFoldDB" id="A0A840EAF1"/>
<evidence type="ECO:0000313" key="5">
    <source>
        <dbReference type="Proteomes" id="UP001155057"/>
    </source>
</evidence>